<evidence type="ECO:0000256" key="7">
    <source>
        <dbReference type="ARBA" id="ARBA00022730"/>
    </source>
</evidence>
<feature type="compositionally biased region" description="Basic and acidic residues" evidence="9">
    <location>
        <begin position="68"/>
        <end position="85"/>
    </location>
</feature>
<evidence type="ECO:0000313" key="10">
    <source>
        <dbReference type="EMBL" id="OEH73952.1"/>
    </source>
</evidence>
<evidence type="ECO:0000256" key="8">
    <source>
        <dbReference type="ARBA" id="ARBA00022884"/>
    </source>
</evidence>
<dbReference type="GO" id="GO:0019843">
    <property type="term" value="F:rRNA binding"/>
    <property type="evidence" value="ECO:0007669"/>
    <property type="project" value="UniProtKB-KW"/>
</dbReference>
<dbReference type="InterPro" id="IPR029026">
    <property type="entry name" value="tRNA_m1G_MTases_N"/>
</dbReference>
<evidence type="ECO:0000256" key="6">
    <source>
        <dbReference type="ARBA" id="ARBA00022691"/>
    </source>
</evidence>
<dbReference type="AlphaFoldDB" id="A0A1D3CS17"/>
<dbReference type="InterPro" id="IPR029028">
    <property type="entry name" value="Alpha/beta_knot_MTases"/>
</dbReference>
<evidence type="ECO:0000256" key="5">
    <source>
        <dbReference type="ARBA" id="ARBA00022679"/>
    </source>
</evidence>
<dbReference type="Gene3D" id="3.40.1280.10">
    <property type="match status" value="1"/>
</dbReference>
<evidence type="ECO:0000256" key="9">
    <source>
        <dbReference type="SAM" id="MobiDB-lite"/>
    </source>
</evidence>
<dbReference type="EMBL" id="JROU02002196">
    <property type="protein sequence ID" value="OEH73952.1"/>
    <property type="molecule type" value="Genomic_DNA"/>
</dbReference>
<feature type="region of interest" description="Disordered" evidence="9">
    <location>
        <begin position="413"/>
        <end position="432"/>
    </location>
</feature>
<sequence>MAAKLGKQKKVEGEAHRAGAVAAAPRKKANDAKPHHGAMHLATTALGNESSALEGLQKQKTKLKLKRPREPDDATEQRKEREGESRGPATKKKVLLRIQKDHRSTQDPANDPSTDKTEASAEVGGRPPLHNNISSSAAKRRREEEMLLRRRSSSKKQEKHQGPVSCLFTADEHTGFVEDMGASTGLSVDKSRNSHNKKALNPVMPLIRRVQGHLASISSSVASAYGAECSEERSAKEGPVGSRMRECVAAEAARVAAAASDPNWIASACMRPDVVHQCLLSFLDSPLIKLLRLQQPPPQQQPLELLVHTLDGKLLRINSAFRVPRTFKVFKKVMEMALASPTGRLEAKTGDQQEQQNSQPLIEVLQPPFSRHFPEGSCWVALSESHHAPPVSLRRFLNELPEVLKTGAADCATNSNKLASPASRRKQHQGQQGVPPVVFVISASPAVDSALVPLWASSNGDDADCSNAGSESNTQEDQRPQQQVLPISPHSYPTPAALRCDRLLHELGRAAFRNANAAPLRRSSHT</sequence>
<dbReference type="GO" id="GO:0070037">
    <property type="term" value="F:rRNA (pseudouridine) methyltransferase activity"/>
    <property type="evidence" value="ECO:0007669"/>
    <property type="project" value="InterPro"/>
</dbReference>
<evidence type="ECO:0000256" key="3">
    <source>
        <dbReference type="ARBA" id="ARBA00022552"/>
    </source>
</evidence>
<dbReference type="SUPFAM" id="SSF75217">
    <property type="entry name" value="alpha/beta knot"/>
    <property type="match status" value="1"/>
</dbReference>
<keyword evidence="11" id="KW-1185">Reference proteome</keyword>
<gene>
    <name evidence="10" type="ORF">cyc_04190</name>
</gene>
<dbReference type="VEuPathDB" id="ToxoDB:LOC34620756"/>
<evidence type="ECO:0000256" key="2">
    <source>
        <dbReference type="ARBA" id="ARBA00022517"/>
    </source>
</evidence>
<feature type="region of interest" description="Disordered" evidence="9">
    <location>
        <begin position="462"/>
        <end position="492"/>
    </location>
</feature>
<keyword evidence="8" id="KW-0694">RNA-binding</keyword>
<comment type="caution">
    <text evidence="10">The sequence shown here is derived from an EMBL/GenBank/DDBJ whole genome shotgun (WGS) entry which is preliminary data.</text>
</comment>
<feature type="region of interest" description="Disordered" evidence="9">
    <location>
        <begin position="1"/>
        <end position="163"/>
    </location>
</feature>
<keyword evidence="6" id="KW-0949">S-adenosyl-L-methionine</keyword>
<keyword evidence="3" id="KW-0698">rRNA processing</keyword>
<dbReference type="GO" id="GO:0070475">
    <property type="term" value="P:rRNA base methylation"/>
    <property type="evidence" value="ECO:0007669"/>
    <property type="project" value="InterPro"/>
</dbReference>
<dbReference type="PANTHER" id="PTHR12636">
    <property type="entry name" value="NEP1/MRA1"/>
    <property type="match status" value="1"/>
</dbReference>
<evidence type="ECO:0000256" key="4">
    <source>
        <dbReference type="ARBA" id="ARBA00022603"/>
    </source>
</evidence>
<keyword evidence="2" id="KW-0690">Ribosome biogenesis</keyword>
<keyword evidence="7" id="KW-0699">rRNA-binding</keyword>
<dbReference type="Proteomes" id="UP000095192">
    <property type="component" value="Unassembled WGS sequence"/>
</dbReference>
<dbReference type="VEuPathDB" id="ToxoDB:cyc_04190"/>
<evidence type="ECO:0000256" key="1">
    <source>
        <dbReference type="ARBA" id="ARBA00008115"/>
    </source>
</evidence>
<accession>A0A1D3CS17</accession>
<proteinExistence type="inferred from homology"/>
<reference evidence="10 11" key="1">
    <citation type="journal article" date="2016" name="BMC Genomics">
        <title>Comparative genomics reveals Cyclospora cayetanensis possesses coccidia-like metabolism and invasion components but unique surface antigens.</title>
        <authorList>
            <person name="Liu S."/>
            <person name="Wang L."/>
            <person name="Zheng H."/>
            <person name="Xu Z."/>
            <person name="Roellig D.M."/>
            <person name="Li N."/>
            <person name="Frace M.A."/>
            <person name="Tang K."/>
            <person name="Arrowood M.J."/>
            <person name="Moss D.M."/>
            <person name="Zhang L."/>
            <person name="Feng Y."/>
            <person name="Xiao L."/>
        </authorList>
    </citation>
    <scope>NUCLEOTIDE SEQUENCE [LARGE SCALE GENOMIC DNA]</scope>
    <source>
        <strain evidence="10 11">CHN_HEN01</strain>
    </source>
</reference>
<name>A0A1D3CS17_9EIME</name>
<keyword evidence="4" id="KW-0489">Methyltransferase</keyword>
<dbReference type="InParanoid" id="A0A1D3CS17"/>
<dbReference type="Pfam" id="PF03587">
    <property type="entry name" value="EMG1"/>
    <property type="match status" value="1"/>
</dbReference>
<keyword evidence="5" id="KW-0808">Transferase</keyword>
<protein>
    <submittedName>
        <fullName evidence="10">Uncharacterized protein</fullName>
    </submittedName>
</protein>
<evidence type="ECO:0000313" key="11">
    <source>
        <dbReference type="Proteomes" id="UP000095192"/>
    </source>
</evidence>
<dbReference type="PANTHER" id="PTHR12636:SF5">
    <property type="entry name" value="RIBOSOMAL RNA SMALL SUBUNIT METHYLTRANSFERASE NEP1"/>
    <property type="match status" value="1"/>
</dbReference>
<dbReference type="InterPro" id="IPR005304">
    <property type="entry name" value="Rbsml_bgen_MeTrfase_EMG1/NEP1"/>
</dbReference>
<feature type="compositionally biased region" description="Polar residues" evidence="9">
    <location>
        <begin position="467"/>
        <end position="485"/>
    </location>
</feature>
<comment type="similarity">
    <text evidence="1">Belongs to the class IV-like SAM-binding methyltransferase superfamily. RNA methyltransferase NEP1 family.</text>
</comment>
<organism evidence="10 11">
    <name type="scientific">Cyclospora cayetanensis</name>
    <dbReference type="NCBI Taxonomy" id="88456"/>
    <lineage>
        <taxon>Eukaryota</taxon>
        <taxon>Sar</taxon>
        <taxon>Alveolata</taxon>
        <taxon>Apicomplexa</taxon>
        <taxon>Conoidasida</taxon>
        <taxon>Coccidia</taxon>
        <taxon>Eucoccidiorida</taxon>
        <taxon>Eimeriorina</taxon>
        <taxon>Eimeriidae</taxon>
        <taxon>Cyclospora</taxon>
    </lineage>
</organism>